<protein>
    <submittedName>
        <fullName evidence="2">Uncharacterized protein</fullName>
    </submittedName>
</protein>
<dbReference type="OrthoDB" id="2781894at2759"/>
<dbReference type="InParanoid" id="A0A1Y2B5S6"/>
<dbReference type="Proteomes" id="UP000193986">
    <property type="component" value="Unassembled WGS sequence"/>
</dbReference>
<name>A0A1Y2B5S6_9TREE</name>
<dbReference type="AlphaFoldDB" id="A0A1Y2B5S6"/>
<feature type="chain" id="PRO_5013073298" evidence="1">
    <location>
        <begin position="18"/>
        <end position="132"/>
    </location>
</feature>
<evidence type="ECO:0000313" key="3">
    <source>
        <dbReference type="Proteomes" id="UP000193986"/>
    </source>
</evidence>
<comment type="caution">
    <text evidence="2">The sequence shown here is derived from an EMBL/GenBank/DDBJ whole genome shotgun (WGS) entry which is preliminary data.</text>
</comment>
<reference evidence="2 3" key="1">
    <citation type="submission" date="2016-07" db="EMBL/GenBank/DDBJ databases">
        <title>Pervasive Adenine N6-methylation of Active Genes in Fungi.</title>
        <authorList>
            <consortium name="DOE Joint Genome Institute"/>
            <person name="Mondo S.J."/>
            <person name="Dannebaum R.O."/>
            <person name="Kuo R.C."/>
            <person name="Labutti K."/>
            <person name="Haridas S."/>
            <person name="Kuo A."/>
            <person name="Salamov A."/>
            <person name="Ahrendt S.R."/>
            <person name="Lipzen A."/>
            <person name="Sullivan W."/>
            <person name="Andreopoulos W.B."/>
            <person name="Clum A."/>
            <person name="Lindquist E."/>
            <person name="Daum C."/>
            <person name="Ramamoorthy G.K."/>
            <person name="Gryganskyi A."/>
            <person name="Culley D."/>
            <person name="Magnuson J.K."/>
            <person name="James T.Y."/>
            <person name="O'Malley M.A."/>
            <person name="Stajich J.E."/>
            <person name="Spatafora J.W."/>
            <person name="Visel A."/>
            <person name="Grigoriev I.V."/>
        </authorList>
    </citation>
    <scope>NUCLEOTIDE SEQUENCE [LARGE SCALE GENOMIC DNA]</scope>
    <source>
        <strain evidence="2 3">68-887.2</strain>
    </source>
</reference>
<proteinExistence type="predicted"/>
<sequence length="132" mass="15017">MVISVLLVAIAWDQVQFMFGAEKAEEIITNVKAALTKDEENFKAAGVGYQFLEYSPEESMDRLEQVLQEKKWDGVCIGMGIRATKMFTPLFEALVNTIHEKSPGSRLLFNSGPSHTFEAVERWFPQARRKMD</sequence>
<feature type="signal peptide" evidence="1">
    <location>
        <begin position="1"/>
        <end position="17"/>
    </location>
</feature>
<evidence type="ECO:0000313" key="2">
    <source>
        <dbReference type="EMBL" id="ORY30188.1"/>
    </source>
</evidence>
<keyword evidence="3" id="KW-1185">Reference proteome</keyword>
<keyword evidence="1" id="KW-0732">Signal</keyword>
<accession>A0A1Y2B5S6</accession>
<gene>
    <name evidence="2" type="ORF">BCR39DRAFT_558711</name>
</gene>
<dbReference type="EMBL" id="MCFC01000021">
    <property type="protein sequence ID" value="ORY30188.1"/>
    <property type="molecule type" value="Genomic_DNA"/>
</dbReference>
<evidence type="ECO:0000256" key="1">
    <source>
        <dbReference type="SAM" id="SignalP"/>
    </source>
</evidence>
<organism evidence="2 3">
    <name type="scientific">Naematelia encephala</name>
    <dbReference type="NCBI Taxonomy" id="71784"/>
    <lineage>
        <taxon>Eukaryota</taxon>
        <taxon>Fungi</taxon>
        <taxon>Dikarya</taxon>
        <taxon>Basidiomycota</taxon>
        <taxon>Agaricomycotina</taxon>
        <taxon>Tremellomycetes</taxon>
        <taxon>Tremellales</taxon>
        <taxon>Naemateliaceae</taxon>
        <taxon>Naematelia</taxon>
    </lineage>
</organism>